<feature type="transmembrane region" description="Helical" evidence="1">
    <location>
        <begin position="20"/>
        <end position="42"/>
    </location>
</feature>
<feature type="transmembrane region" description="Helical" evidence="1">
    <location>
        <begin position="62"/>
        <end position="83"/>
    </location>
</feature>
<keyword evidence="1" id="KW-0812">Transmembrane</keyword>
<keyword evidence="1" id="KW-1133">Transmembrane helix</keyword>
<comment type="caution">
    <text evidence="2">The sequence shown here is derived from an EMBL/GenBank/DDBJ whole genome shotgun (WGS) entry which is preliminary data.</text>
</comment>
<dbReference type="Proteomes" id="UP001301769">
    <property type="component" value="Unassembled WGS sequence"/>
</dbReference>
<evidence type="ECO:0000256" key="1">
    <source>
        <dbReference type="SAM" id="Phobius"/>
    </source>
</evidence>
<name>A0AAN7BE36_9PEZI</name>
<dbReference type="AlphaFoldDB" id="A0AAN7BE36"/>
<accession>A0AAN7BE36</accession>
<keyword evidence="1" id="KW-0472">Membrane</keyword>
<proteinExistence type="predicted"/>
<keyword evidence="3" id="KW-1185">Reference proteome</keyword>
<sequence>MILFETTESVIEVLWDIVLAIYVVKIAFAYFLLNFLSGLALVYLSSHHLTPVIQLTTPQSELVLVPFLLLSSIIWARFTILYYEVPRVGGFRLAAGATALVFLAGASLLVTTPILYLEGLAGWIWETDKKAGLAFGALLVAYTLMMAIQMGFEHNGETGAGEGETTTSHGHEKKSIVAAVPTVNLVKNSKVKMQ</sequence>
<reference evidence="2" key="2">
    <citation type="submission" date="2023-05" db="EMBL/GenBank/DDBJ databases">
        <authorList>
            <consortium name="Lawrence Berkeley National Laboratory"/>
            <person name="Steindorff A."/>
            <person name="Hensen N."/>
            <person name="Bonometti L."/>
            <person name="Westerberg I."/>
            <person name="Brannstrom I.O."/>
            <person name="Guillou S."/>
            <person name="Cros-Aarteil S."/>
            <person name="Calhoun S."/>
            <person name="Haridas S."/>
            <person name="Kuo A."/>
            <person name="Mondo S."/>
            <person name="Pangilinan J."/>
            <person name="Riley R."/>
            <person name="Labutti K."/>
            <person name="Andreopoulos B."/>
            <person name="Lipzen A."/>
            <person name="Chen C."/>
            <person name="Yanf M."/>
            <person name="Daum C."/>
            <person name="Ng V."/>
            <person name="Clum A."/>
            <person name="Ohm R."/>
            <person name="Martin F."/>
            <person name="Silar P."/>
            <person name="Natvig D."/>
            <person name="Lalanne C."/>
            <person name="Gautier V."/>
            <person name="Ament-Velasquez S.L."/>
            <person name="Kruys A."/>
            <person name="Hutchinson M.I."/>
            <person name="Powell A.J."/>
            <person name="Barry K."/>
            <person name="Miller A.N."/>
            <person name="Grigoriev I.V."/>
            <person name="Debuchy R."/>
            <person name="Gladieux P."/>
            <person name="Thoren M.H."/>
            <person name="Johannesson H."/>
        </authorList>
    </citation>
    <scope>NUCLEOTIDE SEQUENCE</scope>
    <source>
        <strain evidence="2">PSN293</strain>
    </source>
</reference>
<reference evidence="2" key="1">
    <citation type="journal article" date="2023" name="Mol. Phylogenet. Evol.">
        <title>Genome-scale phylogeny and comparative genomics of the fungal order Sordariales.</title>
        <authorList>
            <person name="Hensen N."/>
            <person name="Bonometti L."/>
            <person name="Westerberg I."/>
            <person name="Brannstrom I.O."/>
            <person name="Guillou S."/>
            <person name="Cros-Aarteil S."/>
            <person name="Calhoun S."/>
            <person name="Haridas S."/>
            <person name="Kuo A."/>
            <person name="Mondo S."/>
            <person name="Pangilinan J."/>
            <person name="Riley R."/>
            <person name="LaButti K."/>
            <person name="Andreopoulos B."/>
            <person name="Lipzen A."/>
            <person name="Chen C."/>
            <person name="Yan M."/>
            <person name="Daum C."/>
            <person name="Ng V."/>
            <person name="Clum A."/>
            <person name="Steindorff A."/>
            <person name="Ohm R.A."/>
            <person name="Martin F."/>
            <person name="Silar P."/>
            <person name="Natvig D.O."/>
            <person name="Lalanne C."/>
            <person name="Gautier V."/>
            <person name="Ament-Velasquez S.L."/>
            <person name="Kruys A."/>
            <person name="Hutchinson M.I."/>
            <person name="Powell A.J."/>
            <person name="Barry K."/>
            <person name="Miller A.N."/>
            <person name="Grigoriev I.V."/>
            <person name="Debuchy R."/>
            <person name="Gladieux P."/>
            <person name="Hiltunen Thoren M."/>
            <person name="Johannesson H."/>
        </authorList>
    </citation>
    <scope>NUCLEOTIDE SEQUENCE</scope>
    <source>
        <strain evidence="2">PSN293</strain>
    </source>
</reference>
<dbReference type="EMBL" id="MU858058">
    <property type="protein sequence ID" value="KAK4217645.1"/>
    <property type="molecule type" value="Genomic_DNA"/>
</dbReference>
<evidence type="ECO:0000313" key="2">
    <source>
        <dbReference type="EMBL" id="KAK4217645.1"/>
    </source>
</evidence>
<protein>
    <submittedName>
        <fullName evidence="2">Uncharacterized protein</fullName>
    </submittedName>
</protein>
<evidence type="ECO:0000313" key="3">
    <source>
        <dbReference type="Proteomes" id="UP001301769"/>
    </source>
</evidence>
<organism evidence="2 3">
    <name type="scientific">Rhypophila decipiens</name>
    <dbReference type="NCBI Taxonomy" id="261697"/>
    <lineage>
        <taxon>Eukaryota</taxon>
        <taxon>Fungi</taxon>
        <taxon>Dikarya</taxon>
        <taxon>Ascomycota</taxon>
        <taxon>Pezizomycotina</taxon>
        <taxon>Sordariomycetes</taxon>
        <taxon>Sordariomycetidae</taxon>
        <taxon>Sordariales</taxon>
        <taxon>Naviculisporaceae</taxon>
        <taxon>Rhypophila</taxon>
    </lineage>
</organism>
<feature type="transmembrane region" description="Helical" evidence="1">
    <location>
        <begin position="95"/>
        <end position="119"/>
    </location>
</feature>
<gene>
    <name evidence="2" type="ORF">QBC37DRAFT_414272</name>
</gene>
<feature type="transmembrane region" description="Helical" evidence="1">
    <location>
        <begin position="131"/>
        <end position="152"/>
    </location>
</feature>